<dbReference type="EMBL" id="AKHW03002075">
    <property type="protein sequence ID" value="KYO40150.1"/>
    <property type="molecule type" value="Genomic_DNA"/>
</dbReference>
<dbReference type="Proteomes" id="UP000050525">
    <property type="component" value="Unassembled WGS sequence"/>
</dbReference>
<sequence length="68" mass="7606">MTGFPRMTKEDEMEAYLEAFERAAMAANWDPGSWSAKLGPLLIGPVQAAYQALNRTEARDYSKIMAHV</sequence>
<evidence type="ECO:0000313" key="1">
    <source>
        <dbReference type="EMBL" id="KYO40150.1"/>
    </source>
</evidence>
<comment type="caution">
    <text evidence="1">The sequence shown here is derived from an EMBL/GenBank/DDBJ whole genome shotgun (WGS) entry which is preliminary data.</text>
</comment>
<gene>
    <name evidence="1" type="ORF">Y1Q_0022083</name>
</gene>
<proteinExistence type="predicted"/>
<name>A0A151NU18_ALLMI</name>
<protein>
    <submittedName>
        <fullName evidence="1">Uncharacterized protein</fullName>
    </submittedName>
</protein>
<organism evidence="1 2">
    <name type="scientific">Alligator mississippiensis</name>
    <name type="common">American alligator</name>
    <dbReference type="NCBI Taxonomy" id="8496"/>
    <lineage>
        <taxon>Eukaryota</taxon>
        <taxon>Metazoa</taxon>
        <taxon>Chordata</taxon>
        <taxon>Craniata</taxon>
        <taxon>Vertebrata</taxon>
        <taxon>Euteleostomi</taxon>
        <taxon>Archelosauria</taxon>
        <taxon>Archosauria</taxon>
        <taxon>Crocodylia</taxon>
        <taxon>Alligatoridae</taxon>
        <taxon>Alligatorinae</taxon>
        <taxon>Alligator</taxon>
    </lineage>
</organism>
<keyword evidence="2" id="KW-1185">Reference proteome</keyword>
<evidence type="ECO:0000313" key="2">
    <source>
        <dbReference type="Proteomes" id="UP000050525"/>
    </source>
</evidence>
<dbReference type="AlphaFoldDB" id="A0A151NU18"/>
<reference evidence="1 2" key="1">
    <citation type="journal article" date="2012" name="Genome Biol.">
        <title>Sequencing three crocodilian genomes to illuminate the evolution of archosaurs and amniotes.</title>
        <authorList>
            <person name="St John J.A."/>
            <person name="Braun E.L."/>
            <person name="Isberg S.R."/>
            <person name="Miles L.G."/>
            <person name="Chong A.Y."/>
            <person name="Gongora J."/>
            <person name="Dalzell P."/>
            <person name="Moran C."/>
            <person name="Bed'hom B."/>
            <person name="Abzhanov A."/>
            <person name="Burgess S.C."/>
            <person name="Cooksey A.M."/>
            <person name="Castoe T.A."/>
            <person name="Crawford N.G."/>
            <person name="Densmore L.D."/>
            <person name="Drew J.C."/>
            <person name="Edwards S.V."/>
            <person name="Faircloth B.C."/>
            <person name="Fujita M.K."/>
            <person name="Greenwold M.J."/>
            <person name="Hoffmann F.G."/>
            <person name="Howard J.M."/>
            <person name="Iguchi T."/>
            <person name="Janes D.E."/>
            <person name="Khan S.Y."/>
            <person name="Kohno S."/>
            <person name="de Koning A.J."/>
            <person name="Lance S.L."/>
            <person name="McCarthy F.M."/>
            <person name="McCormack J.E."/>
            <person name="Merchant M.E."/>
            <person name="Peterson D.G."/>
            <person name="Pollock D.D."/>
            <person name="Pourmand N."/>
            <person name="Raney B.J."/>
            <person name="Roessler K.A."/>
            <person name="Sanford J.R."/>
            <person name="Sawyer R.H."/>
            <person name="Schmidt C.J."/>
            <person name="Triplett E.W."/>
            <person name="Tuberville T.D."/>
            <person name="Venegas-Anaya M."/>
            <person name="Howard J.T."/>
            <person name="Jarvis E.D."/>
            <person name="Guillette L.J.Jr."/>
            <person name="Glenn T.C."/>
            <person name="Green R.E."/>
            <person name="Ray D.A."/>
        </authorList>
    </citation>
    <scope>NUCLEOTIDE SEQUENCE [LARGE SCALE GENOMIC DNA]</scope>
    <source>
        <strain evidence="1">KSC_2009_1</strain>
    </source>
</reference>
<accession>A0A151NU18</accession>